<name>A0A1V1PHZ9_9BACT</name>
<dbReference type="AlphaFoldDB" id="A0A1V1PHZ9"/>
<dbReference type="Pfam" id="PF08459">
    <property type="entry name" value="UvrC_RNaseH_dom"/>
    <property type="match status" value="1"/>
</dbReference>
<dbReference type="GO" id="GO:0009381">
    <property type="term" value="F:excinuclease ABC activity"/>
    <property type="evidence" value="ECO:0007669"/>
    <property type="project" value="InterPro"/>
</dbReference>
<accession>A0A1V1PHZ9</accession>
<dbReference type="EMBL" id="ATBP01000005">
    <property type="protein sequence ID" value="ETR74529.1"/>
    <property type="molecule type" value="Genomic_DNA"/>
</dbReference>
<dbReference type="InterPro" id="IPR038476">
    <property type="entry name" value="UvrC_RNase_H_dom_sf"/>
</dbReference>
<evidence type="ECO:0000259" key="1">
    <source>
        <dbReference type="PROSITE" id="PS50165"/>
    </source>
</evidence>
<comment type="caution">
    <text evidence="2">The sequence shown here is derived from an EMBL/GenBank/DDBJ whole genome shotgun (WGS) entry which is preliminary data.</text>
</comment>
<dbReference type="InterPro" id="IPR001162">
    <property type="entry name" value="UvrC_RNase_H_dom"/>
</dbReference>
<feature type="domain" description="UvrC family homology region profile" evidence="1">
    <location>
        <begin position="1"/>
        <end position="92"/>
    </location>
</feature>
<dbReference type="PROSITE" id="PS50165">
    <property type="entry name" value="UVRC"/>
    <property type="match status" value="1"/>
</dbReference>
<dbReference type="Pfam" id="PF14520">
    <property type="entry name" value="HHH_5"/>
    <property type="match status" value="1"/>
</dbReference>
<evidence type="ECO:0000313" key="2">
    <source>
        <dbReference type="EMBL" id="ETR74529.1"/>
    </source>
</evidence>
<dbReference type="PANTHER" id="PTHR30562:SF1">
    <property type="entry name" value="UVRABC SYSTEM PROTEIN C"/>
    <property type="match status" value="1"/>
</dbReference>
<dbReference type="SUPFAM" id="SSF47781">
    <property type="entry name" value="RuvA domain 2-like"/>
    <property type="match status" value="1"/>
</dbReference>
<dbReference type="Proteomes" id="UP000189670">
    <property type="component" value="Unassembled WGS sequence"/>
</dbReference>
<dbReference type="GO" id="GO:0006974">
    <property type="term" value="P:DNA damage response"/>
    <property type="evidence" value="ECO:0007669"/>
    <property type="project" value="TreeGrafter"/>
</dbReference>
<dbReference type="GO" id="GO:0009380">
    <property type="term" value="C:excinuclease repair complex"/>
    <property type="evidence" value="ECO:0007669"/>
    <property type="project" value="TreeGrafter"/>
</dbReference>
<dbReference type="Gene3D" id="1.10.150.20">
    <property type="entry name" value="5' to 3' exonuclease, C-terminal subdomain"/>
    <property type="match status" value="1"/>
</dbReference>
<organism evidence="2 3">
    <name type="scientific">Candidatus Magnetoglobus multicellularis str. Araruama</name>
    <dbReference type="NCBI Taxonomy" id="890399"/>
    <lineage>
        <taxon>Bacteria</taxon>
        <taxon>Pseudomonadati</taxon>
        <taxon>Thermodesulfobacteriota</taxon>
        <taxon>Desulfobacteria</taxon>
        <taxon>Desulfobacterales</taxon>
        <taxon>Desulfobacteraceae</taxon>
        <taxon>Candidatus Magnetoglobus</taxon>
    </lineage>
</organism>
<evidence type="ECO:0000313" key="3">
    <source>
        <dbReference type="Proteomes" id="UP000189670"/>
    </source>
</evidence>
<dbReference type="InterPro" id="IPR050066">
    <property type="entry name" value="UvrABC_protein_C"/>
</dbReference>
<protein>
    <recommendedName>
        <fullName evidence="1">UvrC family homology region profile domain-containing protein</fullName>
    </recommendedName>
</protein>
<proteinExistence type="predicted"/>
<sequence>MKLNQRPSRIECFDNSNIGGSFPVASRVVFIDGEPDTSQYRRYHIKTVQGADDYASMKEILSRRLANPSDPLPDILMVDGGRGQLAIAEKLLDEILIDNSLCVIGIAKKQAHEKKDKIYLPKRSNPVNISDDALLLLQHIRDEAHRFAIEFHRKKRQKKQTSSILDDIPGIGPKRKALLIKHFGRIQNIKSASMSDFEAINGITKTQAEKIYYHFN</sequence>
<dbReference type="PANTHER" id="PTHR30562">
    <property type="entry name" value="UVRC/OXIDOREDUCTASE"/>
    <property type="match status" value="1"/>
</dbReference>
<dbReference type="Gene3D" id="3.30.420.340">
    <property type="entry name" value="UvrC, RNAse H endonuclease domain"/>
    <property type="match status" value="1"/>
</dbReference>
<dbReference type="InterPro" id="IPR010994">
    <property type="entry name" value="RuvA_2-like"/>
</dbReference>
<reference evidence="3" key="1">
    <citation type="submission" date="2012-11" db="EMBL/GenBank/DDBJ databases">
        <authorList>
            <person name="Lucero-Rivera Y.E."/>
            <person name="Tovar-Ramirez D."/>
        </authorList>
    </citation>
    <scope>NUCLEOTIDE SEQUENCE [LARGE SCALE GENOMIC DNA]</scope>
    <source>
        <strain evidence="3">Araruama</strain>
    </source>
</reference>
<gene>
    <name evidence="2" type="ORF">OMM_00168</name>
</gene>